<dbReference type="RefSeq" id="WP_270069496.1">
    <property type="nucleotide sequence ID" value="NZ_JARQZE010000019.1"/>
</dbReference>
<sequence>MPFRVRAVLLAALLSCVTAALPARAQTPAAAPEQALKAVLFYKLPLFTYRAPGVRHDTVLLCHLGRSPLEQTLVSLAEAPVEGLASQLRLLRSTHEARDCNFVFIARSEADRVAAVLAELNRPGLVTVSDIPGFARSGGMVELGVRERREGLSIIINRVASRKAGVEFMAQLLRLAEVIDE</sequence>
<dbReference type="Proteomes" id="UP001597158">
    <property type="component" value="Unassembled WGS sequence"/>
</dbReference>
<comment type="caution">
    <text evidence="2">The sequence shown here is derived from an EMBL/GenBank/DDBJ whole genome shotgun (WGS) entry which is preliminary data.</text>
</comment>
<evidence type="ECO:0000256" key="1">
    <source>
        <dbReference type="SAM" id="SignalP"/>
    </source>
</evidence>
<reference evidence="3" key="1">
    <citation type="journal article" date="2019" name="Int. J. Syst. Evol. Microbiol.">
        <title>The Global Catalogue of Microorganisms (GCM) 10K type strain sequencing project: providing services to taxonomists for standard genome sequencing and annotation.</title>
        <authorList>
            <consortium name="The Broad Institute Genomics Platform"/>
            <consortium name="The Broad Institute Genome Sequencing Center for Infectious Disease"/>
            <person name="Wu L."/>
            <person name="Ma J."/>
        </authorList>
    </citation>
    <scope>NUCLEOTIDE SEQUENCE [LARGE SCALE GENOMIC DNA]</scope>
    <source>
        <strain evidence="3">CCUG 48884</strain>
    </source>
</reference>
<gene>
    <name evidence="2" type="ORF">ACFQ4M_19090</name>
</gene>
<feature type="signal peptide" evidence="1">
    <location>
        <begin position="1"/>
        <end position="25"/>
    </location>
</feature>
<evidence type="ECO:0000313" key="2">
    <source>
        <dbReference type="EMBL" id="MFD1265686.1"/>
    </source>
</evidence>
<protein>
    <submittedName>
        <fullName evidence="2">YfiR family protein</fullName>
    </submittedName>
</protein>
<evidence type="ECO:0000313" key="3">
    <source>
        <dbReference type="Proteomes" id="UP001597158"/>
    </source>
</evidence>
<organism evidence="2 3">
    <name type="scientific">Thauera mechernichensis</name>
    <dbReference type="NCBI Taxonomy" id="82788"/>
    <lineage>
        <taxon>Bacteria</taxon>
        <taxon>Pseudomonadati</taxon>
        <taxon>Pseudomonadota</taxon>
        <taxon>Betaproteobacteria</taxon>
        <taxon>Rhodocyclales</taxon>
        <taxon>Zoogloeaceae</taxon>
        <taxon>Thauera</taxon>
    </lineage>
</organism>
<name>A0ABW3WIB5_9RHOO</name>
<dbReference type="InterPro" id="IPR025293">
    <property type="entry name" value="YfiR/HmsC-like"/>
</dbReference>
<keyword evidence="1" id="KW-0732">Signal</keyword>
<proteinExistence type="predicted"/>
<accession>A0ABW3WIB5</accession>
<dbReference type="Pfam" id="PF13689">
    <property type="entry name" value="DUF4154"/>
    <property type="match status" value="1"/>
</dbReference>
<keyword evidence="3" id="KW-1185">Reference proteome</keyword>
<dbReference type="EMBL" id="JBHTMC010000036">
    <property type="protein sequence ID" value="MFD1265686.1"/>
    <property type="molecule type" value="Genomic_DNA"/>
</dbReference>
<feature type="chain" id="PRO_5045379275" evidence="1">
    <location>
        <begin position="26"/>
        <end position="181"/>
    </location>
</feature>